<dbReference type="GO" id="GO:0005737">
    <property type="term" value="C:cytoplasm"/>
    <property type="evidence" value="ECO:0007669"/>
    <property type="project" value="UniProtKB-SubCell"/>
</dbReference>
<keyword evidence="5" id="KW-0548">Nucleotidyltransferase</keyword>
<keyword evidence="6" id="KW-0235">DNA replication</keyword>
<evidence type="ECO:0000259" key="11">
    <source>
        <dbReference type="Pfam" id="PF02768"/>
    </source>
</evidence>
<dbReference type="NCBIfam" id="TIGR00663">
    <property type="entry name" value="dnan"/>
    <property type="match status" value="1"/>
</dbReference>
<dbReference type="GO" id="GO:0008408">
    <property type="term" value="F:3'-5' exonuclease activity"/>
    <property type="evidence" value="ECO:0007669"/>
    <property type="project" value="InterPro"/>
</dbReference>
<sequence>MNISTTKKELQTAFSKLIKTTQARSQNPLINYTYISSGAHGVILHSTDLEVGIKTTITASVNTDGEGLFPTTELNDIISVIDEGRVDIEIAGPHINIKSEKGTSFDIPTLPFQEYPKVPENKHETIYNINTSELKKILDVIIYAINKDQLKPALSGALFSFSEEGLNFVSTDGHRLVVVEKKNESNIIEDFIVPKKYLNMLSSFIQGQKESSLIFSNNHVFINNDGDVLYSRLIDEKYPNYSAVIPQDNSYVLKLQKEDFLNSIKATFIATNKNTNQISLNLALGEVFLKSVNQPESKTVHAPLKTAEYNGEKISIGFNATYLKEAITNYPSEEILFVFKDELSATLLLPETKNHKITILLMPVRINE</sequence>
<dbReference type="GO" id="GO:0003887">
    <property type="term" value="F:DNA-directed DNA polymerase activity"/>
    <property type="evidence" value="ECO:0007669"/>
    <property type="project" value="UniProtKB-KW"/>
</dbReference>
<dbReference type="Pfam" id="PF02767">
    <property type="entry name" value="DNA_pol3_beta_2"/>
    <property type="match status" value="1"/>
</dbReference>
<dbReference type="EMBL" id="UINC01003035">
    <property type="protein sequence ID" value="SVA02743.1"/>
    <property type="molecule type" value="Genomic_DNA"/>
</dbReference>
<dbReference type="Pfam" id="PF00712">
    <property type="entry name" value="DNA_pol3_beta"/>
    <property type="match status" value="1"/>
</dbReference>
<feature type="domain" description="DNA polymerase III beta sliding clamp central" evidence="10">
    <location>
        <begin position="129"/>
        <end position="240"/>
    </location>
</feature>
<evidence type="ECO:0000313" key="12">
    <source>
        <dbReference type="EMBL" id="SVA02743.1"/>
    </source>
</evidence>
<gene>
    <name evidence="12" type="ORF">METZ01_LOCUS55597</name>
</gene>
<dbReference type="InterPro" id="IPR022637">
    <property type="entry name" value="DNA_polIII_beta_cen"/>
</dbReference>
<keyword evidence="4" id="KW-0808">Transferase</keyword>
<evidence type="ECO:0000256" key="3">
    <source>
        <dbReference type="ARBA" id="ARBA00022490"/>
    </source>
</evidence>
<dbReference type="SMART" id="SM00480">
    <property type="entry name" value="POL3Bc"/>
    <property type="match status" value="1"/>
</dbReference>
<dbReference type="CDD" id="cd00140">
    <property type="entry name" value="beta_clamp"/>
    <property type="match status" value="1"/>
</dbReference>
<keyword evidence="3" id="KW-0963">Cytoplasm</keyword>
<dbReference type="GO" id="GO:0003677">
    <property type="term" value="F:DNA binding"/>
    <property type="evidence" value="ECO:0007669"/>
    <property type="project" value="UniProtKB-KW"/>
</dbReference>
<comment type="similarity">
    <text evidence="2">Belongs to the beta sliding clamp family.</text>
</comment>
<evidence type="ECO:0008006" key="13">
    <source>
        <dbReference type="Google" id="ProtNLM"/>
    </source>
</evidence>
<evidence type="ECO:0000256" key="2">
    <source>
        <dbReference type="ARBA" id="ARBA00010752"/>
    </source>
</evidence>
<proteinExistence type="inferred from homology"/>
<reference evidence="12" key="1">
    <citation type="submission" date="2018-05" db="EMBL/GenBank/DDBJ databases">
        <authorList>
            <person name="Lanie J.A."/>
            <person name="Ng W.-L."/>
            <person name="Kazmierczak K.M."/>
            <person name="Andrzejewski T.M."/>
            <person name="Davidsen T.M."/>
            <person name="Wayne K.J."/>
            <person name="Tettelin H."/>
            <person name="Glass J.I."/>
            <person name="Rusch D."/>
            <person name="Podicherti R."/>
            <person name="Tsui H.-C.T."/>
            <person name="Winkler M.E."/>
        </authorList>
    </citation>
    <scope>NUCLEOTIDE SEQUENCE</scope>
</reference>
<keyword evidence="8" id="KW-0238">DNA-binding</keyword>
<accession>A0A381SN69</accession>
<organism evidence="12">
    <name type="scientific">marine metagenome</name>
    <dbReference type="NCBI Taxonomy" id="408172"/>
    <lineage>
        <taxon>unclassified sequences</taxon>
        <taxon>metagenomes</taxon>
        <taxon>ecological metagenomes</taxon>
    </lineage>
</organism>
<dbReference type="SUPFAM" id="SSF55979">
    <property type="entry name" value="DNA clamp"/>
    <property type="match status" value="3"/>
</dbReference>
<keyword evidence="7" id="KW-0239">DNA-directed DNA polymerase</keyword>
<dbReference type="AlphaFoldDB" id="A0A381SN69"/>
<evidence type="ECO:0000259" key="10">
    <source>
        <dbReference type="Pfam" id="PF02767"/>
    </source>
</evidence>
<evidence type="ECO:0000256" key="1">
    <source>
        <dbReference type="ARBA" id="ARBA00004496"/>
    </source>
</evidence>
<dbReference type="GO" id="GO:0009360">
    <property type="term" value="C:DNA polymerase III complex"/>
    <property type="evidence" value="ECO:0007669"/>
    <property type="project" value="InterPro"/>
</dbReference>
<evidence type="ECO:0000256" key="6">
    <source>
        <dbReference type="ARBA" id="ARBA00022705"/>
    </source>
</evidence>
<dbReference type="PANTHER" id="PTHR30478">
    <property type="entry name" value="DNA POLYMERASE III SUBUNIT BETA"/>
    <property type="match status" value="1"/>
</dbReference>
<dbReference type="InterPro" id="IPR022635">
    <property type="entry name" value="DNA_polIII_beta_C"/>
</dbReference>
<dbReference type="Gene3D" id="3.10.150.10">
    <property type="entry name" value="DNA Polymerase III, subunit A, domain 2"/>
    <property type="match status" value="1"/>
</dbReference>
<protein>
    <recommendedName>
        <fullName evidence="13">DNA polymerase III beta sliding clamp central domain-containing protein</fullName>
    </recommendedName>
</protein>
<dbReference type="InterPro" id="IPR022634">
    <property type="entry name" value="DNA_polIII_beta_N"/>
</dbReference>
<dbReference type="GO" id="GO:0006271">
    <property type="term" value="P:DNA strand elongation involved in DNA replication"/>
    <property type="evidence" value="ECO:0007669"/>
    <property type="project" value="TreeGrafter"/>
</dbReference>
<dbReference type="Pfam" id="PF02768">
    <property type="entry name" value="DNA_pol3_beta_3"/>
    <property type="match status" value="1"/>
</dbReference>
<evidence type="ECO:0000259" key="9">
    <source>
        <dbReference type="Pfam" id="PF00712"/>
    </source>
</evidence>
<feature type="domain" description="DNA polymerase III beta sliding clamp C-terminal" evidence="11">
    <location>
        <begin position="244"/>
        <end position="365"/>
    </location>
</feature>
<evidence type="ECO:0000256" key="7">
    <source>
        <dbReference type="ARBA" id="ARBA00022932"/>
    </source>
</evidence>
<dbReference type="PIRSF" id="PIRSF000804">
    <property type="entry name" value="DNA_pol_III_b"/>
    <property type="match status" value="1"/>
</dbReference>
<dbReference type="InterPro" id="IPR046938">
    <property type="entry name" value="DNA_clamp_sf"/>
</dbReference>
<evidence type="ECO:0000256" key="8">
    <source>
        <dbReference type="ARBA" id="ARBA00023125"/>
    </source>
</evidence>
<comment type="subcellular location">
    <subcellularLocation>
        <location evidence="1">Cytoplasm</location>
    </subcellularLocation>
</comment>
<name>A0A381SN69_9ZZZZ</name>
<dbReference type="Gene3D" id="3.70.10.10">
    <property type="match status" value="1"/>
</dbReference>
<evidence type="ECO:0000256" key="4">
    <source>
        <dbReference type="ARBA" id="ARBA00022679"/>
    </source>
</evidence>
<dbReference type="InterPro" id="IPR001001">
    <property type="entry name" value="DNA_polIII_beta"/>
</dbReference>
<feature type="domain" description="DNA polymerase III beta sliding clamp N-terminal" evidence="9">
    <location>
        <begin position="1"/>
        <end position="119"/>
    </location>
</feature>
<evidence type="ECO:0000256" key="5">
    <source>
        <dbReference type="ARBA" id="ARBA00022695"/>
    </source>
</evidence>
<dbReference type="PANTHER" id="PTHR30478:SF0">
    <property type="entry name" value="BETA SLIDING CLAMP"/>
    <property type="match status" value="1"/>
</dbReference>